<protein>
    <recommendedName>
        <fullName evidence="5">Vacuolar protein sorting-associated protein 75</fullName>
    </recommendedName>
</protein>
<evidence type="ECO:0000256" key="1">
    <source>
        <dbReference type="ARBA" id="ARBA00009947"/>
    </source>
</evidence>
<proteinExistence type="inferred from homology"/>
<dbReference type="GO" id="GO:0042393">
    <property type="term" value="F:histone binding"/>
    <property type="evidence" value="ECO:0007669"/>
    <property type="project" value="EnsemblFungi"/>
</dbReference>
<dbReference type="GeneID" id="34526453"/>
<dbReference type="InterPro" id="IPR037231">
    <property type="entry name" value="NAP-like_sf"/>
</dbReference>
<name>J7RMF8_HUIN7</name>
<comment type="similarity">
    <text evidence="1">Belongs to the nucleosome assembly protein (NAP) family.</text>
</comment>
<dbReference type="GO" id="GO:0006335">
    <property type="term" value="P:DNA replication-dependent chromatin assembly"/>
    <property type="evidence" value="ECO:0007669"/>
    <property type="project" value="EnsemblFungi"/>
</dbReference>
<dbReference type="GO" id="GO:0010698">
    <property type="term" value="F:acetyltransferase activator activity"/>
    <property type="evidence" value="ECO:0007669"/>
    <property type="project" value="EnsemblFungi"/>
</dbReference>
<dbReference type="EMBL" id="HE978319">
    <property type="protein sequence ID" value="CCK70738.1"/>
    <property type="molecule type" value="Genomic_DNA"/>
</dbReference>
<dbReference type="KEGG" id="kng:KNAG_0F00690"/>
<evidence type="ECO:0000313" key="3">
    <source>
        <dbReference type="EMBL" id="CCK70738.1"/>
    </source>
</evidence>
<gene>
    <name evidence="3" type="primary">KNAG0F00690</name>
    <name evidence="3" type="ordered locus">KNAG_0F00690</name>
</gene>
<dbReference type="SUPFAM" id="SSF143113">
    <property type="entry name" value="NAP-like"/>
    <property type="match status" value="1"/>
</dbReference>
<dbReference type="OrthoDB" id="19419at2759"/>
<dbReference type="Proteomes" id="UP000006310">
    <property type="component" value="Chromosome 6"/>
</dbReference>
<dbReference type="AlphaFoldDB" id="J7RMF8"/>
<dbReference type="InterPro" id="IPR002164">
    <property type="entry name" value="NAP_family"/>
</dbReference>
<sequence length="266" mass="30863">MSDKKQIADALRGLADNESAMDVVEKQVEKYRLDLLRPVYKDRDELIGRVPSFWMVVLSQHSNFANFIRASDFKYVDCIDDVRVEWDEANPGNFSVNIKFHGLEGDFPAQSVTKRFRLVKVKDDMKVSGNDEDRESGDDDDEEEYERLLSDPVDVEWPVAYDSINPDKIQDKRASKKEYRTGMKTLFGWFRWTGLKPGKEFPNGESLAELFANDLYPYCVKYYIEAQRDLADEMSDSDNDDSAEEPLELPSDDDEVQDHSKKRRLE</sequence>
<dbReference type="GO" id="GO:0005829">
    <property type="term" value="C:cytosol"/>
    <property type="evidence" value="ECO:0007669"/>
    <property type="project" value="EnsemblFungi"/>
</dbReference>
<dbReference type="GO" id="GO:0042802">
    <property type="term" value="F:identical protein binding"/>
    <property type="evidence" value="ECO:0007669"/>
    <property type="project" value="EnsemblFungi"/>
</dbReference>
<dbReference type="PANTHER" id="PTHR11875">
    <property type="entry name" value="TESTIS-SPECIFIC Y-ENCODED PROTEIN"/>
    <property type="match status" value="1"/>
</dbReference>
<keyword evidence="4" id="KW-1185">Reference proteome</keyword>
<dbReference type="RefSeq" id="XP_022464984.1">
    <property type="nucleotide sequence ID" value="XM_022608493.1"/>
</dbReference>
<dbReference type="eggNOG" id="KOG1508">
    <property type="taxonomic scope" value="Eukaryota"/>
</dbReference>
<accession>J7RMF8</accession>
<reference evidence="3 4" key="1">
    <citation type="journal article" date="2011" name="Proc. Natl. Acad. Sci. U.S.A.">
        <title>Evolutionary erosion of yeast sex chromosomes by mating-type switching accidents.</title>
        <authorList>
            <person name="Gordon J.L."/>
            <person name="Armisen D."/>
            <person name="Proux-Wera E."/>
            <person name="Oheigeartaigh S.S."/>
            <person name="Byrne K.P."/>
            <person name="Wolfe K.H."/>
        </authorList>
    </citation>
    <scope>NUCLEOTIDE SEQUENCE [LARGE SCALE GENOMIC DNA]</scope>
    <source>
        <strain evidence="4">ATCC MYA-139 / BCRC 22969 / CBS 8797 / CCRC 22969 / KCTC 17520 / NBRC 10181 / NCYC 3082</strain>
    </source>
</reference>
<dbReference type="GO" id="GO:0006303">
    <property type="term" value="P:double-strand break repair via nonhomologous end joining"/>
    <property type="evidence" value="ECO:0007669"/>
    <property type="project" value="EnsemblFungi"/>
</dbReference>
<dbReference type="GO" id="GO:0070775">
    <property type="term" value="C:H3 histone acetyltransferase complex"/>
    <property type="evidence" value="ECO:0007669"/>
    <property type="project" value="EnsemblFungi"/>
</dbReference>
<dbReference type="HOGENOM" id="CLU_072852_0_0_1"/>
<evidence type="ECO:0000256" key="2">
    <source>
        <dbReference type="SAM" id="MobiDB-lite"/>
    </source>
</evidence>
<feature type="region of interest" description="Disordered" evidence="2">
    <location>
        <begin position="231"/>
        <end position="266"/>
    </location>
</feature>
<dbReference type="GO" id="GO:0006334">
    <property type="term" value="P:nucleosome assembly"/>
    <property type="evidence" value="ECO:0007669"/>
    <property type="project" value="EnsemblFungi"/>
</dbReference>
<feature type="compositionally biased region" description="Acidic residues" evidence="2">
    <location>
        <begin position="232"/>
        <end position="256"/>
    </location>
</feature>
<dbReference type="OMA" id="PGKEFPN"/>
<reference evidence="4" key="2">
    <citation type="submission" date="2012-08" db="EMBL/GenBank/DDBJ databases">
        <title>Genome sequence of Kazachstania naganishii.</title>
        <authorList>
            <person name="Gordon J.L."/>
            <person name="Armisen D."/>
            <person name="Proux-Wera E."/>
            <person name="OhEigeartaigh S.S."/>
            <person name="Byrne K.P."/>
            <person name="Wolfe K.H."/>
        </authorList>
    </citation>
    <scope>NUCLEOTIDE SEQUENCE [LARGE SCALE GENOMIC DNA]</scope>
    <source>
        <strain evidence="4">ATCC MYA-139 / BCRC 22969 / CBS 8797 / CCRC 22969 / KCTC 17520 / NBRC 10181 / NCYC 3082</strain>
    </source>
</reference>
<organism evidence="3 4">
    <name type="scientific">Huiozyma naganishii (strain ATCC MYA-139 / BCRC 22969 / CBS 8797 / KCTC 17520 / NBRC 10181 / NCYC 3082 / Yp74L-3)</name>
    <name type="common">Yeast</name>
    <name type="synonym">Kazachstania naganishii</name>
    <dbReference type="NCBI Taxonomy" id="1071383"/>
    <lineage>
        <taxon>Eukaryota</taxon>
        <taxon>Fungi</taxon>
        <taxon>Dikarya</taxon>
        <taxon>Ascomycota</taxon>
        <taxon>Saccharomycotina</taxon>
        <taxon>Saccharomycetes</taxon>
        <taxon>Saccharomycetales</taxon>
        <taxon>Saccharomycetaceae</taxon>
        <taxon>Huiozyma</taxon>
    </lineage>
</organism>
<dbReference type="Gene3D" id="3.30.1120.90">
    <property type="entry name" value="Nucleosome assembly protein"/>
    <property type="match status" value="1"/>
</dbReference>
<evidence type="ECO:0008006" key="5">
    <source>
        <dbReference type="Google" id="ProtNLM"/>
    </source>
</evidence>
<dbReference type="STRING" id="1071383.J7RMF8"/>
<dbReference type="GO" id="GO:0005634">
    <property type="term" value="C:nucleus"/>
    <property type="evidence" value="ECO:0007669"/>
    <property type="project" value="EnsemblFungi"/>
</dbReference>
<evidence type="ECO:0000313" key="4">
    <source>
        <dbReference type="Proteomes" id="UP000006310"/>
    </source>
</evidence>